<dbReference type="Pfam" id="PF01262">
    <property type="entry name" value="AlaDh_PNT_C"/>
    <property type="match status" value="1"/>
</dbReference>
<feature type="binding site" evidence="7">
    <location>
        <begin position="121"/>
        <end position="127"/>
    </location>
    <ligand>
        <name>ATP</name>
        <dbReference type="ChEBI" id="CHEBI:30616"/>
    </ligand>
</feature>
<dbReference type="InterPro" id="IPR013221">
    <property type="entry name" value="Mur_ligase_cen"/>
</dbReference>
<evidence type="ECO:0000313" key="13">
    <source>
        <dbReference type="Proteomes" id="UP000019226"/>
    </source>
</evidence>
<dbReference type="PANTHER" id="PTHR43692">
    <property type="entry name" value="UDP-N-ACETYLMURAMOYLALANINE--D-GLUTAMATE LIGASE"/>
    <property type="match status" value="1"/>
</dbReference>
<keyword evidence="7 8" id="KW-0131">Cell cycle</keyword>
<feature type="domain" description="Mur ligase C-terminal" evidence="10">
    <location>
        <begin position="319"/>
        <end position="438"/>
    </location>
</feature>
<dbReference type="SUPFAM" id="SSF53244">
    <property type="entry name" value="MurD-like peptide ligases, peptide-binding domain"/>
    <property type="match status" value="1"/>
</dbReference>
<reference evidence="13" key="1">
    <citation type="submission" date="2013-02" db="EMBL/GenBank/DDBJ databases">
        <title>The complete genome sequence of Corynebacterium casei LMG S-19264 (=DSM 44701).</title>
        <authorList>
            <person name="Ruckert C."/>
            <person name="Albersmeier A."/>
            <person name="Kalinowski J."/>
        </authorList>
    </citation>
    <scope>NUCLEOTIDE SEQUENCE [LARGE SCALE GENOMIC DNA]</scope>
    <source>
        <strain evidence="13">LMG S-19264</strain>
    </source>
</reference>
<dbReference type="Gene3D" id="3.40.50.720">
    <property type="entry name" value="NAD(P)-binding Rossmann-like Domain"/>
    <property type="match status" value="1"/>
</dbReference>
<dbReference type="RefSeq" id="WP_025387409.1">
    <property type="nucleotide sequence ID" value="NZ_CP004350.1"/>
</dbReference>
<feature type="domain" description="Alanine dehydrogenase/pyridine nucleotide transhydrogenase NAD(H)-binding" evidence="9">
    <location>
        <begin position="8"/>
        <end position="74"/>
    </location>
</feature>
<proteinExistence type="inferred from homology"/>
<accession>A0ABN4CC32</accession>
<dbReference type="Proteomes" id="UP000019226">
    <property type="component" value="Chromosome"/>
</dbReference>
<dbReference type="InterPro" id="IPR036565">
    <property type="entry name" value="Mur-like_cat_sf"/>
</dbReference>
<dbReference type="InterPro" id="IPR007698">
    <property type="entry name" value="AlaDH/PNT_NAD(H)-bd"/>
</dbReference>
<dbReference type="PANTHER" id="PTHR43692:SF1">
    <property type="entry name" value="UDP-N-ACETYLMURAMOYLALANINE--D-GLUTAMATE LIGASE"/>
    <property type="match status" value="1"/>
</dbReference>
<dbReference type="GO" id="GO:0008764">
    <property type="term" value="F:UDP-N-acetylmuramoylalanine-D-glutamate ligase activity"/>
    <property type="evidence" value="ECO:0007669"/>
    <property type="project" value="UniProtKB-EC"/>
</dbReference>
<keyword evidence="5 7" id="KW-0547">Nucleotide-binding</keyword>
<dbReference type="EMBL" id="CP004350">
    <property type="protein sequence ID" value="AHI19676.1"/>
    <property type="molecule type" value="Genomic_DNA"/>
</dbReference>
<evidence type="ECO:0000256" key="3">
    <source>
        <dbReference type="ARBA" id="ARBA00022490"/>
    </source>
</evidence>
<keyword evidence="13" id="KW-1185">Reference proteome</keyword>
<dbReference type="EC" id="6.3.2.9" evidence="7 8"/>
<keyword evidence="3 7" id="KW-0963">Cytoplasm</keyword>
<evidence type="ECO:0000259" key="9">
    <source>
        <dbReference type="Pfam" id="PF01262"/>
    </source>
</evidence>
<dbReference type="Pfam" id="PF08245">
    <property type="entry name" value="Mur_ligase_M"/>
    <property type="match status" value="1"/>
</dbReference>
<protein>
    <recommendedName>
        <fullName evidence="7 8">UDP-N-acetylmuramoylalanine--D-glutamate ligase</fullName>
        <ecNumber evidence="7 8">6.3.2.9</ecNumber>
    </recommendedName>
    <alternativeName>
        <fullName evidence="7">D-glutamic acid-adding enzyme</fullName>
    </alternativeName>
    <alternativeName>
        <fullName evidence="7">UDP-N-acetylmuramoyl-L-alanyl-D-glutamate synthetase</fullName>
    </alternativeName>
</protein>
<comment type="similarity">
    <text evidence="7">Belongs to the MurCDEF family.</text>
</comment>
<evidence type="ECO:0000256" key="4">
    <source>
        <dbReference type="ARBA" id="ARBA00022598"/>
    </source>
</evidence>
<name>A0ABN4CC32_9CORY</name>
<keyword evidence="7 8" id="KW-0133">Cell shape</keyword>
<evidence type="ECO:0000256" key="7">
    <source>
        <dbReference type="HAMAP-Rule" id="MF_00639"/>
    </source>
</evidence>
<dbReference type="Gene3D" id="3.90.190.20">
    <property type="entry name" value="Mur ligase, C-terminal domain"/>
    <property type="match status" value="1"/>
</dbReference>
<dbReference type="SUPFAM" id="SSF53623">
    <property type="entry name" value="MurD-like peptide ligases, catalytic domain"/>
    <property type="match status" value="1"/>
</dbReference>
<dbReference type="InterPro" id="IPR005762">
    <property type="entry name" value="MurD"/>
</dbReference>
<evidence type="ECO:0000256" key="6">
    <source>
        <dbReference type="ARBA" id="ARBA00022840"/>
    </source>
</evidence>
<dbReference type="HAMAP" id="MF_00639">
    <property type="entry name" value="MurD"/>
    <property type="match status" value="1"/>
</dbReference>
<evidence type="ECO:0000313" key="12">
    <source>
        <dbReference type="EMBL" id="AHI19676.1"/>
    </source>
</evidence>
<comment type="subcellular location">
    <subcellularLocation>
        <location evidence="1 7 8">Cytoplasm</location>
    </subcellularLocation>
</comment>
<keyword evidence="7 8" id="KW-0132">Cell division</keyword>
<dbReference type="Pfam" id="PF02875">
    <property type="entry name" value="Mur_ligase_C"/>
    <property type="match status" value="1"/>
</dbReference>
<keyword evidence="4 7" id="KW-0436">Ligase</keyword>
<feature type="domain" description="Mur ligase central" evidence="11">
    <location>
        <begin position="119"/>
        <end position="241"/>
    </location>
</feature>
<dbReference type="InterPro" id="IPR036615">
    <property type="entry name" value="Mur_ligase_C_dom_sf"/>
</dbReference>
<organism evidence="12 13">
    <name type="scientific">Corynebacterium casei LMG S-19264</name>
    <dbReference type="NCBI Taxonomy" id="1285583"/>
    <lineage>
        <taxon>Bacteria</taxon>
        <taxon>Bacillati</taxon>
        <taxon>Actinomycetota</taxon>
        <taxon>Actinomycetes</taxon>
        <taxon>Mycobacteriales</taxon>
        <taxon>Corynebacteriaceae</taxon>
        <taxon>Corynebacterium</taxon>
    </lineage>
</organism>
<evidence type="ECO:0000259" key="10">
    <source>
        <dbReference type="Pfam" id="PF02875"/>
    </source>
</evidence>
<dbReference type="SUPFAM" id="SSF51984">
    <property type="entry name" value="MurCD N-terminal domain"/>
    <property type="match status" value="1"/>
</dbReference>
<comment type="catalytic activity">
    <reaction evidence="7 8">
        <text>UDP-N-acetyl-alpha-D-muramoyl-L-alanine + D-glutamate + ATP = UDP-N-acetyl-alpha-D-muramoyl-L-alanyl-D-glutamate + ADP + phosphate + H(+)</text>
        <dbReference type="Rhea" id="RHEA:16429"/>
        <dbReference type="ChEBI" id="CHEBI:15378"/>
        <dbReference type="ChEBI" id="CHEBI:29986"/>
        <dbReference type="ChEBI" id="CHEBI:30616"/>
        <dbReference type="ChEBI" id="CHEBI:43474"/>
        <dbReference type="ChEBI" id="CHEBI:83898"/>
        <dbReference type="ChEBI" id="CHEBI:83900"/>
        <dbReference type="ChEBI" id="CHEBI:456216"/>
        <dbReference type="EC" id="6.3.2.9"/>
    </reaction>
</comment>
<evidence type="ECO:0000256" key="1">
    <source>
        <dbReference type="ARBA" id="ARBA00004496"/>
    </source>
</evidence>
<dbReference type="InterPro" id="IPR004101">
    <property type="entry name" value="Mur_ligase_C"/>
</dbReference>
<dbReference type="GeneID" id="82877251"/>
<comment type="function">
    <text evidence="7 8">Cell wall formation. Catalyzes the addition of glutamate to the nucleotide precursor UDP-N-acetylmuramoyl-L-alanine (UMA).</text>
</comment>
<comment type="pathway">
    <text evidence="2 7 8">Cell wall biogenesis; peptidoglycan biosynthesis.</text>
</comment>
<keyword evidence="6 7" id="KW-0067">ATP-binding</keyword>
<evidence type="ECO:0000256" key="8">
    <source>
        <dbReference type="RuleBase" id="RU003664"/>
    </source>
</evidence>
<dbReference type="Gene3D" id="3.40.1190.10">
    <property type="entry name" value="Mur-like, catalytic domain"/>
    <property type="match status" value="1"/>
</dbReference>
<dbReference type="NCBIfam" id="TIGR01087">
    <property type="entry name" value="murD"/>
    <property type="match status" value="1"/>
</dbReference>
<keyword evidence="7 8" id="KW-0961">Cell wall biogenesis/degradation</keyword>
<evidence type="ECO:0000256" key="5">
    <source>
        <dbReference type="ARBA" id="ARBA00022741"/>
    </source>
</evidence>
<gene>
    <name evidence="7 12" type="primary">murD</name>
    <name evidence="12" type="ORF">CCASEI_05500</name>
</gene>
<sequence>MDSTLKLPRKVLVAGGGVSGRGCAAILAELGTDVTVADGNATTRKQLADDLGVAAIAPEDVDFAASSYDLVVTSPGWRPNSPLLAAASAARLEVIGDVELAWRLDRAEVFGPNRTWLVVTGTNGKTTTTGMLAAMMQANEAETGLRASAAGNIGVSLFTALAATPRVDVLCVELSSFQLHWSSTLRPRVGTVLNLAEDHIDWHGSFDAYARDKAKAFLGEVAVIGQDDPHVVQAAIDIRPRGIVTSFTAGEPQDGGVGVIDNDIVVGNPPTRLASAQGIEPAGIAGVLDACAAAAVAYAAGASAESISAGLAAYRVDAHRGEVVHEADGVKFIDNSKATNPHAVEAALAGLSDVIWIAGGQLKGAEVDDLVEKHHLALKAAVLLGQDREILAAALKEHAPELPVVLIEDTDGEEAMQRTVAAALQHAEAGDTVLLAPAAASLDMYSGMSQRGDLFALNARKLTQGEELKQ</sequence>
<evidence type="ECO:0000256" key="2">
    <source>
        <dbReference type="ARBA" id="ARBA00004752"/>
    </source>
</evidence>
<evidence type="ECO:0000259" key="11">
    <source>
        <dbReference type="Pfam" id="PF08245"/>
    </source>
</evidence>
<keyword evidence="7 8" id="KW-0573">Peptidoglycan synthesis</keyword>